<name>A0A1C3VXI2_9BRAD</name>
<proteinExistence type="inferred from homology"/>
<evidence type="ECO:0000256" key="4">
    <source>
        <dbReference type="ARBA" id="ARBA00022729"/>
    </source>
</evidence>
<evidence type="ECO:0000313" key="9">
    <source>
        <dbReference type="Proteomes" id="UP000183174"/>
    </source>
</evidence>
<evidence type="ECO:0000256" key="1">
    <source>
        <dbReference type="ARBA" id="ARBA00006249"/>
    </source>
</evidence>
<dbReference type="PANTHER" id="PTHR33938">
    <property type="entry name" value="FERULOYL ESTERASE B-RELATED"/>
    <property type="match status" value="1"/>
</dbReference>
<dbReference type="InterPro" id="IPR011118">
    <property type="entry name" value="Tannase/feruloyl_esterase"/>
</dbReference>
<dbReference type="PANTHER" id="PTHR33938:SF15">
    <property type="entry name" value="FERULOYL ESTERASE B-RELATED"/>
    <property type="match status" value="1"/>
</dbReference>
<evidence type="ECO:0000313" key="8">
    <source>
        <dbReference type="EMBL" id="SCB32294.1"/>
    </source>
</evidence>
<dbReference type="InterPro" id="IPR029058">
    <property type="entry name" value="AB_hydrolase_fold"/>
</dbReference>
<sequence>MQGKRNLALNDAMAGLGLVAAIMVVAISPASADNSANIPPALKCADLTGWKMPGSTATITKAEVVPEAPPGTVQPSPPAPATVSVALPPNCRADGVIDQRVGVEGKSYAIGFAVALPDRWNGRFLFQGGGGLNGSIRPPLGYHAAGEVPALARGFAVVSTDSGHQGAVFDASFLKDQEAALNFAHASVGKVTMAAKAIVAHYYGQPAKRSYFTGCSTGGREGMLASARYPEQFDGIVAGAPALRTGNSNIGLAWANAAFSQIAPKDASGKPEPAKTFSAAERKLITNAILDACDAKDGVKDGLIFDGKACQFDPAVLTCKGDKTDDKTDSCLAPPQVDALKKAFAGPKNSRGTQVYPPFPWDSGVAAEGVAIPGILTTGARSPVGPPVWENINVDQLEGRVNASGMDRLTNTAYWTNLSSYFGHGGKLLFYHGVSDPWFSANDTVNYYERMAADSGGMELVREKSSRAFLVPGMGHCSSGAALDRFDLLSAVVDWVEDGKAPDLVVATGPAFPSRSRPLCAYPQHARYKGQGDPESAASFECK</sequence>
<evidence type="ECO:0000256" key="7">
    <source>
        <dbReference type="ARBA" id="ARBA00023157"/>
    </source>
</evidence>
<keyword evidence="2" id="KW-0719">Serine esterase</keyword>
<dbReference type="Pfam" id="PF07519">
    <property type="entry name" value="Tannase"/>
    <property type="match status" value="2"/>
</dbReference>
<dbReference type="GO" id="GO:0052689">
    <property type="term" value="F:carboxylic ester hydrolase activity"/>
    <property type="evidence" value="ECO:0007669"/>
    <property type="project" value="UniProtKB-KW"/>
</dbReference>
<keyword evidence="6" id="KW-0106">Calcium</keyword>
<keyword evidence="5" id="KW-0378">Hydrolase</keyword>
<dbReference type="GO" id="GO:0046872">
    <property type="term" value="F:metal ion binding"/>
    <property type="evidence" value="ECO:0007669"/>
    <property type="project" value="UniProtKB-KW"/>
</dbReference>
<keyword evidence="4" id="KW-0732">Signal</keyword>
<reference evidence="8 9" key="1">
    <citation type="submission" date="2016-08" db="EMBL/GenBank/DDBJ databases">
        <authorList>
            <person name="Seilhamer J.J."/>
        </authorList>
    </citation>
    <scope>NUCLEOTIDE SEQUENCE [LARGE SCALE GENOMIC DNA]</scope>
    <source>
        <strain evidence="8 9">CCBAU 10071</strain>
    </source>
</reference>
<protein>
    <submittedName>
        <fullName evidence="8">Feruloyl esterase</fullName>
    </submittedName>
</protein>
<dbReference type="EMBL" id="FMAE01000004">
    <property type="protein sequence ID" value="SCB32294.1"/>
    <property type="molecule type" value="Genomic_DNA"/>
</dbReference>
<keyword evidence="3" id="KW-0479">Metal-binding</keyword>
<dbReference type="AlphaFoldDB" id="A0A1C3VXI2"/>
<evidence type="ECO:0000256" key="3">
    <source>
        <dbReference type="ARBA" id="ARBA00022723"/>
    </source>
</evidence>
<dbReference type="RefSeq" id="WP_085972051.1">
    <property type="nucleotide sequence ID" value="NZ_FMAE01000004.1"/>
</dbReference>
<accession>A0A1C3VXI2</accession>
<evidence type="ECO:0000256" key="2">
    <source>
        <dbReference type="ARBA" id="ARBA00022487"/>
    </source>
</evidence>
<gene>
    <name evidence="8" type="ORF">GA0061099_1004768</name>
</gene>
<dbReference type="Gene3D" id="3.40.50.1820">
    <property type="entry name" value="alpha/beta hydrolase"/>
    <property type="match status" value="1"/>
</dbReference>
<keyword evidence="7" id="KW-1015">Disulfide bond</keyword>
<evidence type="ECO:0000256" key="6">
    <source>
        <dbReference type="ARBA" id="ARBA00022837"/>
    </source>
</evidence>
<comment type="similarity">
    <text evidence="1">Belongs to the tannase family.</text>
</comment>
<organism evidence="8 9">
    <name type="scientific">Bradyrhizobium yuanmingense</name>
    <dbReference type="NCBI Taxonomy" id="108015"/>
    <lineage>
        <taxon>Bacteria</taxon>
        <taxon>Pseudomonadati</taxon>
        <taxon>Pseudomonadota</taxon>
        <taxon>Alphaproteobacteria</taxon>
        <taxon>Hyphomicrobiales</taxon>
        <taxon>Nitrobacteraceae</taxon>
        <taxon>Bradyrhizobium</taxon>
    </lineage>
</organism>
<dbReference type="Proteomes" id="UP000183174">
    <property type="component" value="Unassembled WGS sequence"/>
</dbReference>
<dbReference type="SUPFAM" id="SSF53474">
    <property type="entry name" value="alpha/beta-Hydrolases"/>
    <property type="match status" value="1"/>
</dbReference>
<evidence type="ECO:0000256" key="5">
    <source>
        <dbReference type="ARBA" id="ARBA00022801"/>
    </source>
</evidence>